<evidence type="ECO:0000256" key="3">
    <source>
        <dbReference type="ARBA" id="ARBA00009865"/>
    </source>
</evidence>
<evidence type="ECO:0000256" key="8">
    <source>
        <dbReference type="PIRSR" id="PIRSR606710-1"/>
    </source>
</evidence>
<dbReference type="HOGENOM" id="CLU_009397_5_1_1"/>
<dbReference type="InterPro" id="IPR006710">
    <property type="entry name" value="Glyco_hydro_43"/>
</dbReference>
<dbReference type="InterPro" id="IPR016840">
    <property type="entry name" value="Glyco_hydro_43_endo_a_Ara-ase"/>
</dbReference>
<dbReference type="EMBL" id="LN679109">
    <property type="protein sequence ID" value="CEL52566.1"/>
    <property type="molecule type" value="Genomic_DNA"/>
</dbReference>
<gene>
    <name evidence="11" type="primary">abnA</name>
    <name evidence="11" type="ORF">BN14_07027</name>
    <name evidence="12" type="ORF">RSOLAG1IB_05771</name>
</gene>
<dbReference type="Proteomes" id="UP000059188">
    <property type="component" value="Unassembled WGS sequence"/>
</dbReference>
<dbReference type="EMBL" id="CAOJ01010734">
    <property type="protein sequence ID" value="CCO32960.1"/>
    <property type="molecule type" value="Genomic_DNA"/>
</dbReference>
<proteinExistence type="inferred from homology"/>
<accession>M5C1V5</accession>
<dbReference type="Gene3D" id="2.115.10.20">
    <property type="entry name" value="Glycosyl hydrolase domain, family 43"/>
    <property type="match status" value="1"/>
</dbReference>
<feature type="signal peptide" evidence="10">
    <location>
        <begin position="1"/>
        <end position="19"/>
    </location>
</feature>
<dbReference type="GO" id="GO:0031222">
    <property type="term" value="P:arabinan catabolic process"/>
    <property type="evidence" value="ECO:0007669"/>
    <property type="project" value="UniProtKB-UniPathway"/>
</dbReference>
<dbReference type="SUPFAM" id="SSF75005">
    <property type="entry name" value="Arabinanase/levansucrase/invertase"/>
    <property type="match status" value="1"/>
</dbReference>
<keyword evidence="14" id="KW-1185">Reference proteome</keyword>
<evidence type="ECO:0000313" key="14">
    <source>
        <dbReference type="Proteomes" id="UP000059188"/>
    </source>
</evidence>
<evidence type="ECO:0000313" key="11">
    <source>
        <dbReference type="EMBL" id="CCO32960.1"/>
    </source>
</evidence>
<comment type="similarity">
    <text evidence="3 7">Belongs to the glycosyl hydrolase 43 family.</text>
</comment>
<evidence type="ECO:0000256" key="9">
    <source>
        <dbReference type="PIRSR" id="PIRSR606710-2"/>
    </source>
</evidence>
<dbReference type="AlphaFoldDB" id="M5C1V5"/>
<dbReference type="STRING" id="1108050.M5C1V5"/>
<feature type="active site" description="Proton donor" evidence="8">
    <location>
        <position position="206"/>
    </location>
</feature>
<keyword evidence="10" id="KW-0732">Signal</keyword>
<dbReference type="PANTHER" id="PTHR43301">
    <property type="entry name" value="ARABINAN ENDO-1,5-ALPHA-L-ARABINOSIDASE"/>
    <property type="match status" value="1"/>
</dbReference>
<evidence type="ECO:0000313" key="13">
    <source>
        <dbReference type="Proteomes" id="UP000012065"/>
    </source>
</evidence>
<evidence type="ECO:0000256" key="1">
    <source>
        <dbReference type="ARBA" id="ARBA00000375"/>
    </source>
</evidence>
<keyword evidence="6 7" id="KW-0326">Glycosidase</keyword>
<evidence type="ECO:0000256" key="10">
    <source>
        <dbReference type="SAM" id="SignalP"/>
    </source>
</evidence>
<reference evidence="11" key="1">
    <citation type="submission" date="2012-10" db="EMBL/GenBank/DDBJ databases">
        <authorList>
            <person name="Jelonek L."/>
        </authorList>
    </citation>
    <scope>NUCLEOTIDE SEQUENCE</scope>
    <source>
        <strain evidence="11">Isolate 7/3/14</strain>
    </source>
</reference>
<evidence type="ECO:0000256" key="7">
    <source>
        <dbReference type="PIRNR" id="PIRNR026534"/>
    </source>
</evidence>
<evidence type="ECO:0000256" key="2">
    <source>
        <dbReference type="ARBA" id="ARBA00004834"/>
    </source>
</evidence>
<name>M5C1V5_THACB</name>
<feature type="chain" id="PRO_5007689394" description="Arabinan endo-1,5-alpha-L-arabinosidase" evidence="10">
    <location>
        <begin position="20"/>
        <end position="314"/>
    </location>
</feature>
<evidence type="ECO:0000256" key="5">
    <source>
        <dbReference type="ARBA" id="ARBA00022801"/>
    </source>
</evidence>
<dbReference type="InterPro" id="IPR050727">
    <property type="entry name" value="GH43_arabinanases"/>
</dbReference>
<evidence type="ECO:0000313" key="12">
    <source>
        <dbReference type="EMBL" id="CEL52566.1"/>
    </source>
</evidence>
<dbReference type="Pfam" id="PF04616">
    <property type="entry name" value="Glyco_hydro_43"/>
    <property type="match status" value="1"/>
</dbReference>
<dbReference type="UniPathway" id="UPA00667"/>
<dbReference type="OrthoDB" id="195678at2759"/>
<dbReference type="InterPro" id="IPR023296">
    <property type="entry name" value="Glyco_hydro_beta-prop_sf"/>
</dbReference>
<evidence type="ECO:0000256" key="4">
    <source>
        <dbReference type="ARBA" id="ARBA00012586"/>
    </source>
</evidence>
<dbReference type="EC" id="3.2.1.99" evidence="4 7"/>
<comment type="catalytic activity">
    <reaction evidence="1 7">
        <text>Endohydrolysis of (1-&gt;5)-alpha-arabinofuranosidic linkages in (1-&gt;5)-arabinans.</text>
        <dbReference type="EC" id="3.2.1.99"/>
    </reaction>
</comment>
<keyword evidence="5 7" id="KW-0378">Hydrolase</keyword>
<feature type="site" description="Important for catalytic activity, responsible for pKa modulation of the active site Glu and correct orientation of both the proton donor and substrate" evidence="9">
    <location>
        <position position="155"/>
    </location>
</feature>
<dbReference type="GO" id="GO:0046558">
    <property type="term" value="F:arabinan endo-1,5-alpha-L-arabinosidase activity"/>
    <property type="evidence" value="ECO:0007669"/>
    <property type="project" value="UniProtKB-EC"/>
</dbReference>
<reference evidence="12 14" key="3">
    <citation type="submission" date="2014-11" db="EMBL/GenBank/DDBJ databases">
        <authorList>
            <person name="Wibberg Daniel"/>
        </authorList>
    </citation>
    <scope>NUCLEOTIDE SEQUENCE [LARGE SCALE GENOMIC DNA]</scope>
    <source>
        <strain evidence="12">Rhizoctonia solani AG1-IB 7/3/14</strain>
    </source>
</reference>
<dbReference type="Proteomes" id="UP000012065">
    <property type="component" value="Unassembled WGS sequence"/>
</dbReference>
<dbReference type="PIRSF" id="PIRSF026534">
    <property type="entry name" value="Endo_alpha-L-arabinosidase"/>
    <property type="match status" value="1"/>
</dbReference>
<sequence>MRVSLSVIALSVLSVASSAATYPDPINVTGGQGVHDPTICKDSSGKYFLFFTGTNIPIRTSTDRINWSDAGTVWAPGQPTWTYPYIEANNSHLWAPDCTYKDGQFHLYYSASTINQQNSAIFLAKSFTGLPGSWDHQGLIISSNDNGTYDYNAIDPNLFIDGDKWWLAFGSYWSGVKLAQLDPSTGKISGSTLYSLATRTVNEVIEAPTIVKQDQYYYLFTSWGQCCQGTDSTYHIRVGRATSLTGPYVDQDGVELTSNGGTTILTAHGSVYGPGGQDIFEDTDSWVINYHYYAPERQLGINRLNFSSGWPVVY</sequence>
<feature type="active site" description="Proton acceptor" evidence="8">
    <location>
        <position position="36"/>
    </location>
</feature>
<comment type="pathway">
    <text evidence="2 7">Glycan metabolism; L-arabinan degradation.</text>
</comment>
<dbReference type="CDD" id="cd08998">
    <property type="entry name" value="GH43_Arb43a-like"/>
    <property type="match status" value="1"/>
</dbReference>
<dbReference type="PANTHER" id="PTHR43301:SF3">
    <property type="entry name" value="ARABINAN ENDO-1,5-ALPHA-L-ARABINOSIDASE A-RELATED"/>
    <property type="match status" value="1"/>
</dbReference>
<evidence type="ECO:0000256" key="6">
    <source>
        <dbReference type="ARBA" id="ARBA00023295"/>
    </source>
</evidence>
<organism evidence="11 13">
    <name type="scientific">Thanatephorus cucumeris (strain AG1-IB / isolate 7/3/14)</name>
    <name type="common">Lettuce bottom rot fungus</name>
    <name type="synonym">Rhizoctonia solani</name>
    <dbReference type="NCBI Taxonomy" id="1108050"/>
    <lineage>
        <taxon>Eukaryota</taxon>
        <taxon>Fungi</taxon>
        <taxon>Dikarya</taxon>
        <taxon>Basidiomycota</taxon>
        <taxon>Agaricomycotina</taxon>
        <taxon>Agaricomycetes</taxon>
        <taxon>Cantharellales</taxon>
        <taxon>Ceratobasidiaceae</taxon>
        <taxon>Rhizoctonia</taxon>
        <taxon>Rhizoctonia solani AG-1</taxon>
    </lineage>
</organism>
<reference evidence="11 13" key="2">
    <citation type="journal article" date="2013" name="J. Biotechnol.">
        <title>Establishment and interpretation of the genome sequence of the phytopathogenic fungus Rhizoctonia solani AG1-IB isolate 7/3/14.</title>
        <authorList>
            <person name="Wibberg D.W."/>
            <person name="Jelonek L.J."/>
            <person name="Rupp O.R."/>
            <person name="Hennig M.H."/>
            <person name="Eikmeyer F.E."/>
            <person name="Goesmann A.G."/>
            <person name="Hartmann A.H."/>
            <person name="Borriss R.B."/>
            <person name="Grosch R.G."/>
            <person name="Puehler A.P."/>
            <person name="Schlueter A.S."/>
        </authorList>
    </citation>
    <scope>NUCLEOTIDE SEQUENCE [LARGE SCALE GENOMIC DNA]</scope>
    <source>
        <strain evidence="13">AG1-IB / isolate 7/3/14</strain>
        <strain evidence="11">Isolate 7/3/14</strain>
    </source>
</reference>
<protein>
    <recommendedName>
        <fullName evidence="4 7">Arabinan endo-1,5-alpha-L-arabinosidase</fullName>
        <ecNumber evidence="4 7">3.2.1.99</ecNumber>
    </recommendedName>
</protein>